<name>A0AAZ3QSM7_ONCTS</name>
<dbReference type="PANTHER" id="PTHR12424:SF17">
    <property type="entry name" value="PROTEIN TWEETY HOMOLOG 2-LIKE"/>
    <property type="match status" value="1"/>
</dbReference>
<keyword evidence="3 13" id="KW-0813">Transport</keyword>
<gene>
    <name evidence="14" type="primary">ttyh2l</name>
</gene>
<dbReference type="AlphaFoldDB" id="A0AAZ3QSM7"/>
<feature type="transmembrane region" description="Helical" evidence="13">
    <location>
        <begin position="348"/>
        <end position="373"/>
    </location>
</feature>
<keyword evidence="15" id="KW-1185">Reference proteome</keyword>
<keyword evidence="5 13" id="KW-0812">Transmembrane</keyword>
<dbReference type="GO" id="GO:0005886">
    <property type="term" value="C:plasma membrane"/>
    <property type="evidence" value="ECO:0007669"/>
    <property type="project" value="UniProtKB-SubCell"/>
</dbReference>
<evidence type="ECO:0000256" key="7">
    <source>
        <dbReference type="ARBA" id="ARBA00023065"/>
    </source>
</evidence>
<feature type="transmembrane region" description="Helical" evidence="13">
    <location>
        <begin position="88"/>
        <end position="109"/>
    </location>
</feature>
<evidence type="ECO:0000256" key="11">
    <source>
        <dbReference type="ARBA" id="ARBA00023214"/>
    </source>
</evidence>
<reference evidence="15" key="1">
    <citation type="journal article" date="2018" name="PLoS ONE">
        <title>Chinook salmon (Oncorhynchus tshawytscha) genome and transcriptome.</title>
        <authorList>
            <person name="Christensen K.A."/>
            <person name="Leong J.S."/>
            <person name="Sakhrani D."/>
            <person name="Biagi C.A."/>
            <person name="Minkley D.R."/>
            <person name="Withler R.E."/>
            <person name="Rondeau E.B."/>
            <person name="Koop B.F."/>
            <person name="Devlin R.H."/>
        </authorList>
    </citation>
    <scope>NUCLEOTIDE SEQUENCE [LARGE SCALE GENOMIC DNA]</scope>
</reference>
<dbReference type="PANTHER" id="PTHR12424">
    <property type="entry name" value="TWEETY-RELATED"/>
    <property type="match status" value="1"/>
</dbReference>
<evidence type="ECO:0000256" key="10">
    <source>
        <dbReference type="ARBA" id="ARBA00023180"/>
    </source>
</evidence>
<keyword evidence="11 13" id="KW-0868">Chloride</keyword>
<dbReference type="Ensembl" id="ENSOTST00005159104.1">
    <property type="protein sequence ID" value="ENSOTSP00005131906.1"/>
    <property type="gene ID" value="ENSOTSG00005060848.1"/>
</dbReference>
<evidence type="ECO:0000256" key="6">
    <source>
        <dbReference type="ARBA" id="ARBA00022989"/>
    </source>
</evidence>
<reference evidence="14" key="2">
    <citation type="submission" date="2025-08" db="UniProtKB">
        <authorList>
            <consortium name="Ensembl"/>
        </authorList>
    </citation>
    <scope>IDENTIFICATION</scope>
</reference>
<evidence type="ECO:0000313" key="14">
    <source>
        <dbReference type="Ensembl" id="ENSOTSP00005131906.1"/>
    </source>
</evidence>
<comment type="caution">
    <text evidence="13">Lacks conserved residue(s) required for the propagation of feature annotation.</text>
</comment>
<feature type="transmembrane region" description="Helical" evidence="13">
    <location>
        <begin position="45"/>
        <end position="67"/>
    </location>
</feature>
<dbReference type="Pfam" id="PF04906">
    <property type="entry name" value="Tweety"/>
    <property type="match status" value="2"/>
</dbReference>
<comment type="function">
    <text evidence="13">Probable chloride channel.</text>
</comment>
<evidence type="ECO:0000313" key="15">
    <source>
        <dbReference type="Proteomes" id="UP000694402"/>
    </source>
</evidence>
<dbReference type="GO" id="GO:0034707">
    <property type="term" value="C:chloride channel complex"/>
    <property type="evidence" value="ECO:0007669"/>
    <property type="project" value="UniProtKB-UniRule"/>
</dbReference>
<proteinExistence type="inferred from homology"/>
<accession>A0AAZ3QSM7</accession>
<keyword evidence="6 13" id="KW-1133">Transmembrane helix</keyword>
<keyword evidence="9 13" id="KW-0869">Chloride channel</keyword>
<sequence>MATARLDYIAPWWTYWLHNFPHFNFTFQPVDNTFRPGEASYQQSLVFLACISAAGLVLSLLLLSVYLTSVCCCRKEEEEETKRPDSCCVSWTAVITGLILCSAVGVGFYGNSQTNDGLYQLTYSLHNANHTLGGLNSLVSSSLGSMEVGLQQHLNRLDEIFATRGDYVQALRFMGQMADNIIRQLTAMPDLSKAKVDLSAIADQTDYVEYYRWLTYLLLLILDLVICLVACLGVAKQSRWLLTIADQQIWTLTHYYLYCSQSLPNPFQQSLTIFQRSLTTMQIQIQGLLQFSVPVFPTAERDLLGIQRLLNSTEFNLNQLTALLDCRGLHKNYLDGLMGVCYDGVEGLLYLCLFSLLSVSAFCAMLCATPRAWTLITSRDRAYDDIDEEDPFNPQARHMTFNPSRASHVHSFCSYSSSLDSQASPHPPPQTAAILPTSEYMNQSMLFGGNPRYENVPLIGRGSPPPSYSPRMRTTYLSMTDAQIRHFGTDFQQV</sequence>
<evidence type="ECO:0000256" key="2">
    <source>
        <dbReference type="ARBA" id="ARBA00009849"/>
    </source>
</evidence>
<evidence type="ECO:0000256" key="4">
    <source>
        <dbReference type="ARBA" id="ARBA00022475"/>
    </source>
</evidence>
<dbReference type="GO" id="GO:0005229">
    <property type="term" value="F:intracellularly calcium-gated chloride channel activity"/>
    <property type="evidence" value="ECO:0007669"/>
    <property type="project" value="TreeGrafter"/>
</dbReference>
<comment type="subcellular location">
    <subcellularLocation>
        <location evidence="1">Cell membrane</location>
        <topology evidence="1">Multi-pass membrane protein</topology>
    </subcellularLocation>
</comment>
<evidence type="ECO:0000256" key="1">
    <source>
        <dbReference type="ARBA" id="ARBA00004651"/>
    </source>
</evidence>
<evidence type="ECO:0000256" key="5">
    <source>
        <dbReference type="ARBA" id="ARBA00022692"/>
    </source>
</evidence>
<organism evidence="14 15">
    <name type="scientific">Oncorhynchus tshawytscha</name>
    <name type="common">Chinook salmon</name>
    <name type="synonym">Salmo tshawytscha</name>
    <dbReference type="NCBI Taxonomy" id="74940"/>
    <lineage>
        <taxon>Eukaryota</taxon>
        <taxon>Metazoa</taxon>
        <taxon>Chordata</taxon>
        <taxon>Craniata</taxon>
        <taxon>Vertebrata</taxon>
        <taxon>Euteleostomi</taxon>
        <taxon>Actinopterygii</taxon>
        <taxon>Neopterygii</taxon>
        <taxon>Teleostei</taxon>
        <taxon>Protacanthopterygii</taxon>
        <taxon>Salmoniformes</taxon>
        <taxon>Salmonidae</taxon>
        <taxon>Salmoninae</taxon>
        <taxon>Oncorhynchus</taxon>
    </lineage>
</organism>
<evidence type="ECO:0000256" key="3">
    <source>
        <dbReference type="ARBA" id="ARBA00022448"/>
    </source>
</evidence>
<keyword evidence="4" id="KW-1003">Cell membrane</keyword>
<keyword evidence="10" id="KW-0325">Glycoprotein</keyword>
<evidence type="ECO:0000256" key="12">
    <source>
        <dbReference type="ARBA" id="ARBA00023303"/>
    </source>
</evidence>
<keyword evidence="8 13" id="KW-0472">Membrane</keyword>
<dbReference type="GO" id="GO:0072320">
    <property type="term" value="F:volume-sensitive chloride channel activity"/>
    <property type="evidence" value="ECO:0007669"/>
    <property type="project" value="TreeGrafter"/>
</dbReference>
<evidence type="ECO:0000256" key="8">
    <source>
        <dbReference type="ARBA" id="ARBA00023136"/>
    </source>
</evidence>
<feature type="transmembrane region" description="Helical" evidence="13">
    <location>
        <begin position="213"/>
        <end position="235"/>
    </location>
</feature>
<evidence type="ECO:0000256" key="9">
    <source>
        <dbReference type="ARBA" id="ARBA00023173"/>
    </source>
</evidence>
<evidence type="ECO:0000256" key="13">
    <source>
        <dbReference type="RuleBase" id="RU361114"/>
    </source>
</evidence>
<keyword evidence="12 13" id="KW-0407">Ion channel</keyword>
<dbReference type="Proteomes" id="UP000694402">
    <property type="component" value="Unassembled WGS sequence"/>
</dbReference>
<comment type="similarity">
    <text evidence="2 13">Belongs to the tweety family.</text>
</comment>
<keyword evidence="7 13" id="KW-0406">Ion transport</keyword>
<protein>
    <recommendedName>
        <fullName evidence="13">Protein tweety homolog</fullName>
    </recommendedName>
</protein>
<reference evidence="14" key="3">
    <citation type="submission" date="2025-09" db="UniProtKB">
        <authorList>
            <consortium name="Ensembl"/>
        </authorList>
    </citation>
    <scope>IDENTIFICATION</scope>
</reference>
<dbReference type="InterPro" id="IPR006990">
    <property type="entry name" value="Tweety"/>
</dbReference>
<dbReference type="GeneTree" id="ENSGT00950000183060"/>